<protein>
    <submittedName>
        <fullName evidence="1">Uncharacterized protein</fullName>
    </submittedName>
</protein>
<dbReference type="EMBL" id="UOFF01000216">
    <property type="protein sequence ID" value="VAW56350.1"/>
    <property type="molecule type" value="Genomic_DNA"/>
</dbReference>
<organism evidence="1">
    <name type="scientific">hydrothermal vent metagenome</name>
    <dbReference type="NCBI Taxonomy" id="652676"/>
    <lineage>
        <taxon>unclassified sequences</taxon>
        <taxon>metagenomes</taxon>
        <taxon>ecological metagenomes</taxon>
    </lineage>
</organism>
<dbReference type="AlphaFoldDB" id="A0A3B0WV38"/>
<name>A0A3B0WV38_9ZZZZ</name>
<accession>A0A3B0WV38</accession>
<sequence>MIFSISNISKLLVLFVGLDSIMACSDGMDNILDNHLKMGQSHYSFIYNNNFAERFNLNTTNAIVLDAELQAMSIEIKQINYEYQCLLHIYVNDDIDVYKPTDGDYFFTKGSNEVFGHGYNDQDQEWVLSQSNLNIMKILFKSLDTAEDGMINTLRYKKIHRSFVPGLSVLTIKLPCYLLDKQQSPAQIWIQKGSVKNYLLGNDGLTTPKYKQNNITLNIPEKLINMAAPYIKIAVKKTNNRLDF</sequence>
<evidence type="ECO:0000313" key="1">
    <source>
        <dbReference type="EMBL" id="VAW56350.1"/>
    </source>
</evidence>
<reference evidence="1" key="1">
    <citation type="submission" date="2018-06" db="EMBL/GenBank/DDBJ databases">
        <authorList>
            <person name="Zhirakovskaya E."/>
        </authorList>
    </citation>
    <scope>NUCLEOTIDE SEQUENCE</scope>
</reference>
<gene>
    <name evidence="1" type="ORF">MNBD_GAMMA07-2354</name>
</gene>
<proteinExistence type="predicted"/>